<reference evidence="8 9" key="1">
    <citation type="submission" date="2017-03" db="EMBL/GenBank/DDBJ databases">
        <title>Genome Survey of Euroglyphus maynei.</title>
        <authorList>
            <person name="Arlian L.G."/>
            <person name="Morgan M.S."/>
            <person name="Rider S.D."/>
        </authorList>
    </citation>
    <scope>NUCLEOTIDE SEQUENCE [LARGE SCALE GENOMIC DNA]</scope>
    <source>
        <strain evidence="8">Arlian Lab</strain>
        <tissue evidence="8">Whole body</tissue>
    </source>
</reference>
<dbReference type="Proteomes" id="UP000194236">
    <property type="component" value="Unassembled WGS sequence"/>
</dbReference>
<evidence type="ECO:0000256" key="6">
    <source>
        <dbReference type="ARBA" id="ARBA00023136"/>
    </source>
</evidence>
<comment type="subcellular location">
    <subcellularLocation>
        <location evidence="1 7">Membrane</location>
        <topology evidence="1 7">Multi-pass membrane protein</topology>
    </subcellularLocation>
</comment>
<comment type="caution">
    <text evidence="8">The sequence shown here is derived from an EMBL/GenBank/DDBJ whole genome shotgun (WGS) entry which is preliminary data.</text>
</comment>
<evidence type="ECO:0000313" key="9">
    <source>
        <dbReference type="Proteomes" id="UP000194236"/>
    </source>
</evidence>
<keyword evidence="9" id="KW-1185">Reference proteome</keyword>
<dbReference type="PRINTS" id="PR00173">
    <property type="entry name" value="EDTRNSPORT"/>
</dbReference>
<dbReference type="GO" id="GO:0005313">
    <property type="term" value="F:L-glutamate transmembrane transporter activity"/>
    <property type="evidence" value="ECO:0007669"/>
    <property type="project" value="TreeGrafter"/>
</dbReference>
<proteinExistence type="inferred from homology"/>
<evidence type="ECO:0000256" key="4">
    <source>
        <dbReference type="ARBA" id="ARBA00022692"/>
    </source>
</evidence>
<evidence type="ECO:0000256" key="2">
    <source>
        <dbReference type="ARBA" id="ARBA00006148"/>
    </source>
</evidence>
<comment type="similarity">
    <text evidence="2 7">Belongs to the dicarboxylate/amino acid:cation symporter (DAACS) (TC 2.A.23) family.</text>
</comment>
<protein>
    <recommendedName>
        <fullName evidence="7">Amino acid transporter</fullName>
    </recommendedName>
</protein>
<feature type="transmembrane region" description="Helical" evidence="7">
    <location>
        <begin position="130"/>
        <end position="152"/>
    </location>
</feature>
<keyword evidence="4 7" id="KW-0812">Transmembrane</keyword>
<dbReference type="AlphaFoldDB" id="A0A1Y3B351"/>
<dbReference type="PANTHER" id="PTHR11958:SF63">
    <property type="entry name" value="AMINO ACID TRANSPORTER"/>
    <property type="match status" value="1"/>
</dbReference>
<dbReference type="InterPro" id="IPR036458">
    <property type="entry name" value="Na:dicarbo_symporter_sf"/>
</dbReference>
<organism evidence="8 9">
    <name type="scientific">Euroglyphus maynei</name>
    <name type="common">Mayne's house dust mite</name>
    <dbReference type="NCBI Taxonomy" id="6958"/>
    <lineage>
        <taxon>Eukaryota</taxon>
        <taxon>Metazoa</taxon>
        <taxon>Ecdysozoa</taxon>
        <taxon>Arthropoda</taxon>
        <taxon>Chelicerata</taxon>
        <taxon>Arachnida</taxon>
        <taxon>Acari</taxon>
        <taxon>Acariformes</taxon>
        <taxon>Sarcoptiformes</taxon>
        <taxon>Astigmata</taxon>
        <taxon>Psoroptidia</taxon>
        <taxon>Analgoidea</taxon>
        <taxon>Pyroglyphidae</taxon>
        <taxon>Pyroglyphinae</taxon>
        <taxon>Euroglyphus</taxon>
    </lineage>
</organism>
<feature type="transmembrane region" description="Helical" evidence="7">
    <location>
        <begin position="21"/>
        <end position="48"/>
    </location>
</feature>
<dbReference type="Pfam" id="PF00375">
    <property type="entry name" value="SDF"/>
    <property type="match status" value="1"/>
</dbReference>
<feature type="transmembrane region" description="Helical" evidence="7">
    <location>
        <begin position="60"/>
        <end position="77"/>
    </location>
</feature>
<dbReference type="GO" id="GO:0015175">
    <property type="term" value="F:neutral L-amino acid transmembrane transporter activity"/>
    <property type="evidence" value="ECO:0007669"/>
    <property type="project" value="TreeGrafter"/>
</dbReference>
<dbReference type="PANTHER" id="PTHR11958">
    <property type="entry name" value="SODIUM/DICARBOXYLATE SYMPORTER-RELATED"/>
    <property type="match status" value="1"/>
</dbReference>
<dbReference type="Gene3D" id="1.10.3860.10">
    <property type="entry name" value="Sodium:dicarboxylate symporter"/>
    <property type="match status" value="1"/>
</dbReference>
<dbReference type="InterPro" id="IPR001991">
    <property type="entry name" value="Na-dicarboxylate_symporter"/>
</dbReference>
<dbReference type="SUPFAM" id="SSF118215">
    <property type="entry name" value="Proton glutamate symport protein"/>
    <property type="match status" value="1"/>
</dbReference>
<gene>
    <name evidence="8" type="ORF">BLA29_006719</name>
</gene>
<evidence type="ECO:0000313" key="8">
    <source>
        <dbReference type="EMBL" id="OTF74504.1"/>
    </source>
</evidence>
<name>A0A1Y3B351_EURMA</name>
<dbReference type="GO" id="GO:0015501">
    <property type="term" value="F:glutamate:sodium symporter activity"/>
    <property type="evidence" value="ECO:0007669"/>
    <property type="project" value="TreeGrafter"/>
</dbReference>
<dbReference type="OrthoDB" id="5877963at2759"/>
<keyword evidence="3 7" id="KW-0813">Transport</keyword>
<keyword evidence="7" id="KW-0769">Symport</keyword>
<dbReference type="InterPro" id="IPR050746">
    <property type="entry name" value="DAACS"/>
</dbReference>
<evidence type="ECO:0000256" key="1">
    <source>
        <dbReference type="ARBA" id="ARBA00004141"/>
    </source>
</evidence>
<keyword evidence="5 7" id="KW-1133">Transmembrane helix</keyword>
<evidence type="ECO:0000256" key="5">
    <source>
        <dbReference type="ARBA" id="ARBA00022989"/>
    </source>
</evidence>
<evidence type="ECO:0000256" key="7">
    <source>
        <dbReference type="RuleBase" id="RU361216"/>
    </source>
</evidence>
<accession>A0A1Y3B351</accession>
<feature type="transmembrane region" description="Helical" evidence="7">
    <location>
        <begin position="98"/>
        <end position="124"/>
    </location>
</feature>
<keyword evidence="6 7" id="KW-0472">Membrane</keyword>
<dbReference type="EMBL" id="MUJZ01046747">
    <property type="protein sequence ID" value="OTF74504.1"/>
    <property type="molecule type" value="Genomic_DNA"/>
</dbReference>
<sequence>MFCWMFAESLKMASLSEMAVKLAYFYLIVVGAFMFWLFVFYPVVYIIITRENPFKLYKNILSAIVIAFGSCSSAITLPETMRCMRKNCQLSNRICQTVLPLGMTLHMNGPAMYFPMTAILVAYINQTPVGFYSVIVLCLFAVIMSMGVPPVIGTGTTMLNHMAVASVLGVDNPQDILAYVLAFEWMM</sequence>
<dbReference type="GO" id="GO:0005886">
    <property type="term" value="C:plasma membrane"/>
    <property type="evidence" value="ECO:0007669"/>
    <property type="project" value="TreeGrafter"/>
</dbReference>
<comment type="caution">
    <text evidence="7">Lacks conserved residue(s) required for the propagation of feature annotation.</text>
</comment>
<evidence type="ECO:0000256" key="3">
    <source>
        <dbReference type="ARBA" id="ARBA00022448"/>
    </source>
</evidence>